<dbReference type="EMBL" id="JAMZEK010000003">
    <property type="protein sequence ID" value="MCP1375348.1"/>
    <property type="molecule type" value="Genomic_DNA"/>
</dbReference>
<dbReference type="Proteomes" id="UP001204615">
    <property type="component" value="Unassembled WGS sequence"/>
</dbReference>
<comment type="caution">
    <text evidence="2">The sequence shown here is derived from an EMBL/GenBank/DDBJ whole genome shotgun (WGS) entry which is preliminary data.</text>
</comment>
<sequence length="129" mass="14909">MSENHDTEKVRRLRALLAEAATPQEVSLLREDTLGNVLRAAAPWGRLLSRAILVCGWLAWSWWNYSMFRYNHSWTFISWTYDQGFIRMTAQPFLVGAGFGVVATIMIFLVTMMVREVQRRRLKRLSSGA</sequence>
<keyword evidence="1" id="KW-0812">Transmembrane</keyword>
<keyword evidence="3" id="KW-1185">Reference proteome</keyword>
<protein>
    <submittedName>
        <fullName evidence="2">Uncharacterized protein</fullName>
    </submittedName>
</protein>
<dbReference type="RefSeq" id="WP_253567779.1">
    <property type="nucleotide sequence ID" value="NZ_JAMZEK010000003.1"/>
</dbReference>
<reference evidence="2 3" key="1">
    <citation type="submission" date="2022-06" db="EMBL/GenBank/DDBJ databases">
        <title>Dyella sp. Sa strain:Sa Genome sequencing.</title>
        <authorList>
            <person name="Park S."/>
        </authorList>
    </citation>
    <scope>NUCLEOTIDE SEQUENCE [LARGE SCALE GENOMIC DNA]</scope>
    <source>
        <strain evidence="2 3">Sa</strain>
    </source>
</reference>
<proteinExistence type="predicted"/>
<feature type="transmembrane region" description="Helical" evidence="1">
    <location>
        <begin position="47"/>
        <end position="65"/>
    </location>
</feature>
<keyword evidence="1" id="KW-0472">Membrane</keyword>
<evidence type="ECO:0000256" key="1">
    <source>
        <dbReference type="SAM" id="Phobius"/>
    </source>
</evidence>
<evidence type="ECO:0000313" key="3">
    <source>
        <dbReference type="Proteomes" id="UP001204615"/>
    </source>
</evidence>
<accession>A0ABT1FGV1</accession>
<feature type="transmembrane region" description="Helical" evidence="1">
    <location>
        <begin position="93"/>
        <end position="114"/>
    </location>
</feature>
<organism evidence="2 3">
    <name type="scientific">Dyella lutea</name>
    <dbReference type="NCBI Taxonomy" id="2950441"/>
    <lineage>
        <taxon>Bacteria</taxon>
        <taxon>Pseudomonadati</taxon>
        <taxon>Pseudomonadota</taxon>
        <taxon>Gammaproteobacteria</taxon>
        <taxon>Lysobacterales</taxon>
        <taxon>Rhodanobacteraceae</taxon>
        <taxon>Dyella</taxon>
    </lineage>
</organism>
<gene>
    <name evidence="2" type="ORF">NC595_14960</name>
</gene>
<name>A0ABT1FGV1_9GAMM</name>
<evidence type="ECO:0000313" key="2">
    <source>
        <dbReference type="EMBL" id="MCP1375348.1"/>
    </source>
</evidence>
<keyword evidence="1" id="KW-1133">Transmembrane helix</keyword>